<dbReference type="SMART" id="SM00458">
    <property type="entry name" value="RICIN"/>
    <property type="match status" value="1"/>
</dbReference>
<evidence type="ECO:0000313" key="4">
    <source>
        <dbReference type="Proteomes" id="UP000521872"/>
    </source>
</evidence>
<dbReference type="EMBL" id="JAACJL010000045">
    <property type="protein sequence ID" value="KAF4613849.1"/>
    <property type="molecule type" value="Genomic_DNA"/>
</dbReference>
<keyword evidence="1" id="KW-0732">Signal</keyword>
<dbReference type="Pfam" id="PF00652">
    <property type="entry name" value="Ricin_B_lectin"/>
    <property type="match status" value="1"/>
</dbReference>
<feature type="domain" description="Ricin B lectin" evidence="2">
    <location>
        <begin position="30"/>
        <end position="162"/>
    </location>
</feature>
<reference evidence="3 4" key="1">
    <citation type="submission" date="2019-12" db="EMBL/GenBank/DDBJ databases">
        <authorList>
            <person name="Floudas D."/>
            <person name="Bentzer J."/>
            <person name="Ahren D."/>
            <person name="Johansson T."/>
            <person name="Persson P."/>
            <person name="Tunlid A."/>
        </authorList>
    </citation>
    <scope>NUCLEOTIDE SEQUENCE [LARGE SCALE GENOMIC DNA]</scope>
    <source>
        <strain evidence="3 4">CBS 102.39</strain>
    </source>
</reference>
<proteinExistence type="predicted"/>
<dbReference type="InterPro" id="IPR000772">
    <property type="entry name" value="Ricin_B_lectin"/>
</dbReference>
<sequence>MLSSANILLALTLFGASATVTAQAEPAFQGELLIETVLSSAKCLTATSNAVNAPVTLTTCSNPPNASQKWTFANGQIKVFGNKCLQVPNGTNQDGVKLQIATCNGSKGTGAQAFEYSVWSNTITWSGTNKCVDLTSGGLGDGTPIQVWTCSNKNPNQFWNVGYSTLALPQTSQKEQTGINNCSGEGGGDEKCQTVWLNSASDFCLWGPPTVNTVGDAERDMVAYCTKKGRGARTIPDGALHGVHFVTTPDYVQVTGVGNFTGLNVRKGDAGGELDNRGADGRGNPIGGLVYGNTFGPSLQYHEWTSFISDTEFCFRACVGPKATSLCNHIYDEMGCFWNMPANYEPNVFEDCQGDDDLPMGVYGTSTWHQGVSPTPSAHPVASSSNCKALPTVSVTNLQRRELNPMFAKRRLNTAAVEEVPAWPGQTPAPRV</sequence>
<protein>
    <recommendedName>
        <fullName evidence="2">Ricin B lectin domain-containing protein</fullName>
    </recommendedName>
</protein>
<dbReference type="Gene3D" id="2.80.10.50">
    <property type="match status" value="2"/>
</dbReference>
<dbReference type="CDD" id="cd00161">
    <property type="entry name" value="beta-trefoil_Ricin-like"/>
    <property type="match status" value="1"/>
</dbReference>
<dbReference type="SUPFAM" id="SSF50370">
    <property type="entry name" value="Ricin B-like lectins"/>
    <property type="match status" value="1"/>
</dbReference>
<feature type="signal peptide" evidence="1">
    <location>
        <begin position="1"/>
        <end position="22"/>
    </location>
</feature>
<evidence type="ECO:0000256" key="1">
    <source>
        <dbReference type="SAM" id="SignalP"/>
    </source>
</evidence>
<organism evidence="3 4">
    <name type="scientific">Agrocybe pediades</name>
    <dbReference type="NCBI Taxonomy" id="84607"/>
    <lineage>
        <taxon>Eukaryota</taxon>
        <taxon>Fungi</taxon>
        <taxon>Dikarya</taxon>
        <taxon>Basidiomycota</taxon>
        <taxon>Agaricomycotina</taxon>
        <taxon>Agaricomycetes</taxon>
        <taxon>Agaricomycetidae</taxon>
        <taxon>Agaricales</taxon>
        <taxon>Agaricineae</taxon>
        <taxon>Strophariaceae</taxon>
        <taxon>Agrocybe</taxon>
    </lineage>
</organism>
<evidence type="ECO:0000313" key="3">
    <source>
        <dbReference type="EMBL" id="KAF4613849.1"/>
    </source>
</evidence>
<accession>A0A8H4QMK9</accession>
<dbReference type="Proteomes" id="UP000521872">
    <property type="component" value="Unassembled WGS sequence"/>
</dbReference>
<keyword evidence="4" id="KW-1185">Reference proteome</keyword>
<evidence type="ECO:0000259" key="2">
    <source>
        <dbReference type="SMART" id="SM00458"/>
    </source>
</evidence>
<gene>
    <name evidence="3" type="ORF">D9613_008118</name>
</gene>
<dbReference type="AlphaFoldDB" id="A0A8H4QMK9"/>
<dbReference type="InterPro" id="IPR035992">
    <property type="entry name" value="Ricin_B-like_lectins"/>
</dbReference>
<dbReference type="PROSITE" id="PS50231">
    <property type="entry name" value="RICIN_B_LECTIN"/>
    <property type="match status" value="1"/>
</dbReference>
<name>A0A8H4QMK9_9AGAR</name>
<comment type="caution">
    <text evidence="3">The sequence shown here is derived from an EMBL/GenBank/DDBJ whole genome shotgun (WGS) entry which is preliminary data.</text>
</comment>
<feature type="chain" id="PRO_5034660946" description="Ricin B lectin domain-containing protein" evidence="1">
    <location>
        <begin position="23"/>
        <end position="432"/>
    </location>
</feature>